<dbReference type="RefSeq" id="WP_160626129.1">
    <property type="nucleotide sequence ID" value="NZ_CP047593.1"/>
</dbReference>
<dbReference type="CDD" id="cd06141">
    <property type="entry name" value="WRN_exo"/>
    <property type="match status" value="1"/>
</dbReference>
<dbReference type="Pfam" id="PF01612">
    <property type="entry name" value="DNA_pol_A_exo1"/>
    <property type="match status" value="1"/>
</dbReference>
<dbReference type="SMART" id="SM00474">
    <property type="entry name" value="35EXOc"/>
    <property type="match status" value="1"/>
</dbReference>
<dbReference type="PANTHER" id="PTHR47765">
    <property type="entry name" value="3'-5' EXONUCLEASE DOMAIN-CONTAINING PROTEIN"/>
    <property type="match status" value="1"/>
</dbReference>
<dbReference type="KEGG" id="taer:GT409_01045"/>
<dbReference type="GO" id="GO:0006139">
    <property type="term" value="P:nucleobase-containing compound metabolic process"/>
    <property type="evidence" value="ECO:0007669"/>
    <property type="project" value="InterPro"/>
</dbReference>
<dbReference type="Proteomes" id="UP000464954">
    <property type="component" value="Chromosome"/>
</dbReference>
<dbReference type="InterPro" id="IPR002562">
    <property type="entry name" value="3'-5'_exonuclease_dom"/>
</dbReference>
<dbReference type="PANTHER" id="PTHR47765:SF2">
    <property type="entry name" value="EXONUCLEASE MUT-7 HOMOLOG"/>
    <property type="match status" value="1"/>
</dbReference>
<reference evidence="2 3" key="1">
    <citation type="submission" date="2020-01" db="EMBL/GenBank/DDBJ databases">
        <title>Ponticoccus aerotolerans gen. nov., sp. nov., an anaerobic bacterium and proposal of Ponticoccusceae fam. nov., Ponticoccusles ord. nov. and Ponticoccuse classis nov. in the phylum Kiritimatiellaeota.</title>
        <authorList>
            <person name="Zhou L.Y."/>
            <person name="Du Z.J."/>
        </authorList>
    </citation>
    <scope>NUCLEOTIDE SEQUENCE [LARGE SCALE GENOMIC DNA]</scope>
    <source>
        <strain evidence="2 3">S-5007</strain>
    </source>
</reference>
<protein>
    <submittedName>
        <fullName evidence="2">3'-5' exonuclease domain-containing protein 2</fullName>
    </submittedName>
</protein>
<dbReference type="InterPro" id="IPR012337">
    <property type="entry name" value="RNaseH-like_sf"/>
</dbReference>
<dbReference type="SUPFAM" id="SSF53098">
    <property type="entry name" value="Ribonuclease H-like"/>
    <property type="match status" value="1"/>
</dbReference>
<gene>
    <name evidence="2" type="ORF">GT409_01045</name>
</gene>
<dbReference type="AlphaFoldDB" id="A0A6P1MAD9"/>
<feature type="domain" description="3'-5' exonuclease" evidence="1">
    <location>
        <begin position="27"/>
        <end position="196"/>
    </location>
</feature>
<keyword evidence="2" id="KW-0378">Hydrolase</keyword>
<dbReference type="InterPro" id="IPR036397">
    <property type="entry name" value="RNaseH_sf"/>
</dbReference>
<keyword evidence="2" id="KW-0540">Nuclease</keyword>
<proteinExistence type="predicted"/>
<name>A0A6P1MAD9_9BACT</name>
<dbReference type="Gene3D" id="3.30.420.10">
    <property type="entry name" value="Ribonuclease H-like superfamily/Ribonuclease H"/>
    <property type="match status" value="1"/>
</dbReference>
<evidence type="ECO:0000313" key="3">
    <source>
        <dbReference type="Proteomes" id="UP000464954"/>
    </source>
</evidence>
<dbReference type="GO" id="GO:0008408">
    <property type="term" value="F:3'-5' exonuclease activity"/>
    <property type="evidence" value="ECO:0007669"/>
    <property type="project" value="InterPro"/>
</dbReference>
<accession>A0A6P1MAD9</accession>
<organism evidence="2 3">
    <name type="scientific">Tichowtungia aerotolerans</name>
    <dbReference type="NCBI Taxonomy" id="2697043"/>
    <lineage>
        <taxon>Bacteria</taxon>
        <taxon>Pseudomonadati</taxon>
        <taxon>Kiritimatiellota</taxon>
        <taxon>Tichowtungiia</taxon>
        <taxon>Tichowtungiales</taxon>
        <taxon>Tichowtungiaceae</taxon>
        <taxon>Tichowtungia</taxon>
    </lineage>
</organism>
<dbReference type="GO" id="GO:0003676">
    <property type="term" value="F:nucleic acid binding"/>
    <property type="evidence" value="ECO:0007669"/>
    <property type="project" value="InterPro"/>
</dbReference>
<evidence type="ECO:0000313" key="2">
    <source>
        <dbReference type="EMBL" id="QHI68095.1"/>
    </source>
</evidence>
<keyword evidence="3" id="KW-1185">Reference proteome</keyword>
<evidence type="ECO:0000259" key="1">
    <source>
        <dbReference type="SMART" id="SM00474"/>
    </source>
</evidence>
<dbReference type="EMBL" id="CP047593">
    <property type="protein sequence ID" value="QHI68095.1"/>
    <property type="molecule type" value="Genomic_DNA"/>
</dbReference>
<dbReference type="InterPro" id="IPR052408">
    <property type="entry name" value="Exonuclease_MUT-7-like"/>
</dbReference>
<sequence length="205" mass="23078">MTTPLKKLHITKSEINGLPMRQYQGPIDLISTAEDTKRAAEELQKETLLGFDTETRPAFRRGESYQPSLLQLATAEKAYLFQLQQTGLTAEIRSILSNERIVKAGVSIRDDLKELRKLSEFAPASFIELAHSAKKAGIKNLGLRGMGALLLGFRISKKEQVSNWARRELSPSQITYAATDAWLGREIYLHLDRHGLILQPCEEPF</sequence>
<keyword evidence="2" id="KW-0269">Exonuclease</keyword>